<gene>
    <name evidence="4" type="ORF">U0070_019989</name>
</gene>
<keyword evidence="2" id="KW-0732">Signal</keyword>
<evidence type="ECO:0000259" key="3">
    <source>
        <dbReference type="Pfam" id="PF14204"/>
    </source>
</evidence>
<feature type="chain" id="PRO_5043497273" description="Large ribosomal subunit protein uL18 C-terminal eukaryotes domain-containing protein" evidence="2">
    <location>
        <begin position="16"/>
        <end position="624"/>
    </location>
</feature>
<dbReference type="Proteomes" id="UP001488838">
    <property type="component" value="Unassembled WGS sequence"/>
</dbReference>
<name>A0AAW0I9H1_MYOGA</name>
<sequence>MIRLLAAQLGVLTMAFRGPGMQRNARGIHSPSHCLDAMLFPKFCLDKSCQMRYYGVCKQACGPEKYSHLPGVPKRMFRKALVLLFLSSGYANSQMLTFSDGFQCHLYPNGPQELLLCSATINANKSEYLARAADQIFWEVGQRKTIGVNEFAPCTCNRNGKLLSSNNCCPLQKTLRAAVRIKTQNKLHQSPTLLSNSITRVMSQDESLGNSNDKLRSQSRECGSLLKGQQLRYWGSNEQIKPLDRAAGAVGQRPSSQKQACVYIHPDKMYCAMLLIEDVKHRMQFVKAIKKKAYFKKYKVIFRRQLLKKFCRDQIYEGQVGVTGDEYNGGKPCWSAWLTSLSPNTMEEMHAKAHAAIQESAVYEGEPKRKVKRWNHGQMSLDQKKDWENIACADLGIDSTLKEETVTTATTTAIIVIIIQLGTHCSSVVVLNGLSEDTYTEHQQFFSLPKHLREPPHMEAGTPTGFLGAAKPGYITTKRKSGGIHKRTYQVPLGSEYGKSDNLKSHLESNAQNVDRVNEQGDRPGEAGPSLVPARNILESCGLRAQNAQEEPVAKEEKLFLLPEKKLVLINALIAFVAPSPTGTTFTPLQGHGYVPLIIMIKLVNRKLPIFQVNNAKAIKGYTR</sequence>
<dbReference type="Pfam" id="PF14204">
    <property type="entry name" value="Ribosomal_L18_c"/>
    <property type="match status" value="1"/>
</dbReference>
<dbReference type="InterPro" id="IPR025607">
    <property type="entry name" value="Ribosomal_uL18_C_euk"/>
</dbReference>
<keyword evidence="1" id="KW-0694">RNA-binding</keyword>
<feature type="signal peptide" evidence="2">
    <location>
        <begin position="1"/>
        <end position="15"/>
    </location>
</feature>
<dbReference type="EMBL" id="JBBHLL010000186">
    <property type="protein sequence ID" value="KAK7810824.1"/>
    <property type="molecule type" value="Genomic_DNA"/>
</dbReference>
<dbReference type="AlphaFoldDB" id="A0AAW0I9H1"/>
<feature type="non-terminal residue" evidence="4">
    <location>
        <position position="624"/>
    </location>
</feature>
<evidence type="ECO:0000256" key="2">
    <source>
        <dbReference type="SAM" id="SignalP"/>
    </source>
</evidence>
<evidence type="ECO:0000256" key="1">
    <source>
        <dbReference type="ARBA" id="ARBA00022730"/>
    </source>
</evidence>
<dbReference type="GO" id="GO:0019843">
    <property type="term" value="F:rRNA binding"/>
    <property type="evidence" value="ECO:0007669"/>
    <property type="project" value="UniProtKB-KW"/>
</dbReference>
<evidence type="ECO:0000313" key="5">
    <source>
        <dbReference type="Proteomes" id="UP001488838"/>
    </source>
</evidence>
<keyword evidence="5" id="KW-1185">Reference proteome</keyword>
<keyword evidence="1" id="KW-0699">rRNA-binding</keyword>
<organism evidence="4 5">
    <name type="scientific">Myodes glareolus</name>
    <name type="common">Bank vole</name>
    <name type="synonym">Clethrionomys glareolus</name>
    <dbReference type="NCBI Taxonomy" id="447135"/>
    <lineage>
        <taxon>Eukaryota</taxon>
        <taxon>Metazoa</taxon>
        <taxon>Chordata</taxon>
        <taxon>Craniata</taxon>
        <taxon>Vertebrata</taxon>
        <taxon>Euteleostomi</taxon>
        <taxon>Mammalia</taxon>
        <taxon>Eutheria</taxon>
        <taxon>Euarchontoglires</taxon>
        <taxon>Glires</taxon>
        <taxon>Rodentia</taxon>
        <taxon>Myomorpha</taxon>
        <taxon>Muroidea</taxon>
        <taxon>Cricetidae</taxon>
        <taxon>Arvicolinae</taxon>
        <taxon>Myodes</taxon>
    </lineage>
</organism>
<protein>
    <recommendedName>
        <fullName evidence="3">Large ribosomal subunit protein uL18 C-terminal eukaryotes domain-containing protein</fullName>
    </recommendedName>
</protein>
<feature type="domain" description="Large ribosomal subunit protein uL18 C-terminal eukaryotes" evidence="3">
    <location>
        <begin position="346"/>
        <end position="386"/>
    </location>
</feature>
<accession>A0AAW0I9H1</accession>
<reference evidence="4 5" key="1">
    <citation type="journal article" date="2023" name="bioRxiv">
        <title>Conserved and derived expression patterns and positive selection on dental genes reveal complex evolutionary context of ever-growing rodent molars.</title>
        <authorList>
            <person name="Calamari Z.T."/>
            <person name="Song A."/>
            <person name="Cohen E."/>
            <person name="Akter M."/>
            <person name="Roy R.D."/>
            <person name="Hallikas O."/>
            <person name="Christensen M.M."/>
            <person name="Li P."/>
            <person name="Marangoni P."/>
            <person name="Jernvall J."/>
            <person name="Klein O.D."/>
        </authorList>
    </citation>
    <scope>NUCLEOTIDE SEQUENCE [LARGE SCALE GENOMIC DNA]</scope>
    <source>
        <strain evidence="4">V071</strain>
    </source>
</reference>
<proteinExistence type="predicted"/>
<comment type="caution">
    <text evidence="4">The sequence shown here is derived from an EMBL/GenBank/DDBJ whole genome shotgun (WGS) entry which is preliminary data.</text>
</comment>
<evidence type="ECO:0000313" key="4">
    <source>
        <dbReference type="EMBL" id="KAK7810824.1"/>
    </source>
</evidence>